<dbReference type="Gene3D" id="3.40.640.10">
    <property type="entry name" value="Type I PLP-dependent aspartate aminotransferase-like (Major domain)"/>
    <property type="match status" value="1"/>
</dbReference>
<gene>
    <name evidence="7" type="primary">ltaE</name>
    <name evidence="7" type="ORF">J3U88_25660</name>
</gene>
<protein>
    <submittedName>
        <fullName evidence="7">Low-specificity L-threonine aldolase</fullName>
        <ecNumber evidence="7">4.1.2.48</ecNumber>
    </submittedName>
</protein>
<dbReference type="RefSeq" id="WP_207861866.1">
    <property type="nucleotide sequence ID" value="NZ_JAFREP010000029.1"/>
</dbReference>
<feature type="domain" description="Aromatic amino acid beta-eliminating lyase/threonine aldolase" evidence="6">
    <location>
        <begin position="5"/>
        <end position="284"/>
    </location>
</feature>
<dbReference type="PIRSF" id="PIRSF017617">
    <property type="entry name" value="Thr_aldolase"/>
    <property type="match status" value="1"/>
</dbReference>
<evidence type="ECO:0000256" key="1">
    <source>
        <dbReference type="ARBA" id="ARBA00001933"/>
    </source>
</evidence>
<dbReference type="InterPro" id="IPR015424">
    <property type="entry name" value="PyrdxlP-dep_Trfase"/>
</dbReference>
<dbReference type="InterPro" id="IPR001597">
    <property type="entry name" value="ArAA_b-elim_lyase/Thr_aldolase"/>
</dbReference>
<comment type="cofactor">
    <cofactor evidence="1">
        <name>pyridoxal 5'-phosphate</name>
        <dbReference type="ChEBI" id="CHEBI:597326"/>
    </cofactor>
</comment>
<dbReference type="NCBIfam" id="NF007825">
    <property type="entry name" value="PRK10534.1"/>
    <property type="match status" value="1"/>
</dbReference>
<dbReference type="GO" id="GO:0006567">
    <property type="term" value="P:L-threonine catabolic process"/>
    <property type="evidence" value="ECO:0007669"/>
    <property type="project" value="TreeGrafter"/>
</dbReference>
<dbReference type="GO" id="GO:0005829">
    <property type="term" value="C:cytosol"/>
    <property type="evidence" value="ECO:0007669"/>
    <property type="project" value="TreeGrafter"/>
</dbReference>
<comment type="similarity">
    <text evidence="2">Belongs to the threonine aldolase family.</text>
</comment>
<organism evidence="7 8">
    <name type="scientific">Acanthopleuribacter pedis</name>
    <dbReference type="NCBI Taxonomy" id="442870"/>
    <lineage>
        <taxon>Bacteria</taxon>
        <taxon>Pseudomonadati</taxon>
        <taxon>Acidobacteriota</taxon>
        <taxon>Holophagae</taxon>
        <taxon>Acanthopleuribacterales</taxon>
        <taxon>Acanthopleuribacteraceae</taxon>
        <taxon>Acanthopleuribacter</taxon>
    </lineage>
</organism>
<dbReference type="Proteomes" id="UP000664417">
    <property type="component" value="Unassembled WGS sequence"/>
</dbReference>
<dbReference type="AlphaFoldDB" id="A0A8J7QNV6"/>
<dbReference type="InterPro" id="IPR023603">
    <property type="entry name" value="Low_specificity_L-TA-like"/>
</dbReference>
<feature type="modified residue" description="N6-(pyridoxal phosphate)lysine" evidence="5">
    <location>
        <position position="199"/>
    </location>
</feature>
<keyword evidence="3" id="KW-0663">Pyridoxal phosphate</keyword>
<keyword evidence="4 7" id="KW-0456">Lyase</keyword>
<dbReference type="Pfam" id="PF01212">
    <property type="entry name" value="Beta_elim_lyase"/>
    <property type="match status" value="1"/>
</dbReference>
<evidence type="ECO:0000256" key="5">
    <source>
        <dbReference type="PIRSR" id="PIRSR017617-1"/>
    </source>
</evidence>
<dbReference type="Gene3D" id="3.90.1150.10">
    <property type="entry name" value="Aspartate Aminotransferase, domain 1"/>
    <property type="match status" value="1"/>
</dbReference>
<dbReference type="PANTHER" id="PTHR48097">
    <property type="entry name" value="L-THREONINE ALDOLASE-RELATED"/>
    <property type="match status" value="1"/>
</dbReference>
<dbReference type="EMBL" id="JAFREP010000029">
    <property type="protein sequence ID" value="MBO1321893.1"/>
    <property type="molecule type" value="Genomic_DNA"/>
</dbReference>
<evidence type="ECO:0000256" key="2">
    <source>
        <dbReference type="ARBA" id="ARBA00006966"/>
    </source>
</evidence>
<comment type="caution">
    <text evidence="7">The sequence shown here is derived from an EMBL/GenBank/DDBJ whole genome shotgun (WGS) entry which is preliminary data.</text>
</comment>
<accession>A0A8J7QNV6</accession>
<dbReference type="InterPro" id="IPR015421">
    <property type="entry name" value="PyrdxlP-dep_Trfase_major"/>
</dbReference>
<evidence type="ECO:0000313" key="8">
    <source>
        <dbReference type="Proteomes" id="UP000664417"/>
    </source>
</evidence>
<name>A0A8J7QNV6_9BACT</name>
<dbReference type="GO" id="GO:0008732">
    <property type="term" value="F:L-allo-threonine aldolase activity"/>
    <property type="evidence" value="ECO:0007669"/>
    <property type="project" value="TreeGrafter"/>
</dbReference>
<evidence type="ECO:0000313" key="7">
    <source>
        <dbReference type="EMBL" id="MBO1321893.1"/>
    </source>
</evidence>
<dbReference type="NCBIfam" id="NF041359">
    <property type="entry name" value="GntG_guanitoxin"/>
    <property type="match status" value="1"/>
</dbReference>
<reference evidence="7" key="1">
    <citation type="submission" date="2021-03" db="EMBL/GenBank/DDBJ databases">
        <authorList>
            <person name="Wang G."/>
        </authorList>
    </citation>
    <scope>NUCLEOTIDE SEQUENCE</scope>
    <source>
        <strain evidence="7">KCTC 12899</strain>
    </source>
</reference>
<dbReference type="SUPFAM" id="SSF53383">
    <property type="entry name" value="PLP-dependent transferases"/>
    <property type="match status" value="1"/>
</dbReference>
<evidence type="ECO:0000256" key="3">
    <source>
        <dbReference type="ARBA" id="ARBA00022898"/>
    </source>
</evidence>
<sequence length="339" mass="36328">MNIIDLRSDTVTRPTEAMRAAMAAAEVGDDVYGDDPTVLRLQHHLAELAGKEAGLFLPSGTQSNLTALMAHCGRGDEALVGAKAHAYWYEGGGMAVLGSIQPQPVAQHADGTLDLALAEKLVKPDDVHHGVTKLLCLENTWFGRVMPEAYPDQARAFCDRHGLGLHLDGARLFNAAVQQKRPLADLTAAFDSVSLCLSKGLGAPVGSVLVGSKDLIKRAHRWRKVLGGGMRQAGVLAAAGLHALAHHVDRLAEDHHHAELLAEGLGRLPGMTVDTVATNMVFVRPAPAEPGRLQRFMRERGILIGESNPLRLVLHLDIQRGDIEPVIAAFAAFQQSQQG</sequence>
<evidence type="ECO:0000256" key="4">
    <source>
        <dbReference type="ARBA" id="ARBA00023239"/>
    </source>
</evidence>
<dbReference type="InterPro" id="IPR015422">
    <property type="entry name" value="PyrdxlP-dep_Trfase_small"/>
</dbReference>
<dbReference type="FunFam" id="3.40.640.10:FF:000030">
    <property type="entry name" value="Low-specificity L-threonine aldolase"/>
    <property type="match status" value="1"/>
</dbReference>
<dbReference type="GO" id="GO:0006545">
    <property type="term" value="P:glycine biosynthetic process"/>
    <property type="evidence" value="ECO:0007669"/>
    <property type="project" value="TreeGrafter"/>
</dbReference>
<evidence type="ECO:0000259" key="6">
    <source>
        <dbReference type="Pfam" id="PF01212"/>
    </source>
</evidence>
<proteinExistence type="inferred from homology"/>
<dbReference type="PANTHER" id="PTHR48097:SF9">
    <property type="entry name" value="L-THREONINE ALDOLASE"/>
    <property type="match status" value="1"/>
</dbReference>
<keyword evidence="8" id="KW-1185">Reference proteome</keyword>
<dbReference type="EC" id="4.1.2.48" evidence="7"/>